<reference evidence="5 6" key="1">
    <citation type="submission" date="2019-11" db="EMBL/GenBank/DDBJ databases">
        <title>Identification of a novel strain.</title>
        <authorList>
            <person name="Xu Q."/>
            <person name="Wang G."/>
        </authorList>
    </citation>
    <scope>NUCLEOTIDE SEQUENCE [LARGE SCALE GENOMIC DNA]</scope>
    <source>
        <strain evidence="6">xq</strain>
    </source>
</reference>
<dbReference type="GO" id="GO:0019867">
    <property type="term" value="C:outer membrane"/>
    <property type="evidence" value="ECO:0007669"/>
    <property type="project" value="InterPro"/>
</dbReference>
<evidence type="ECO:0000313" key="5">
    <source>
        <dbReference type="EMBL" id="MTD92757.1"/>
    </source>
</evidence>
<dbReference type="Gene3D" id="3.55.50.30">
    <property type="match status" value="1"/>
</dbReference>
<evidence type="ECO:0000259" key="4">
    <source>
        <dbReference type="SMART" id="SM00965"/>
    </source>
</evidence>
<proteinExistence type="predicted"/>
<accession>A0A6I3KG13</accession>
<keyword evidence="3" id="KW-0998">Cell outer membrane</keyword>
<evidence type="ECO:0000256" key="3">
    <source>
        <dbReference type="ARBA" id="ARBA00023237"/>
    </source>
</evidence>
<keyword evidence="2" id="KW-0472">Membrane</keyword>
<dbReference type="EMBL" id="WMBQ01000001">
    <property type="protein sequence ID" value="MTD92757.1"/>
    <property type="molecule type" value="Genomic_DNA"/>
</dbReference>
<name>A0A6I3KG13_9HYPH</name>
<organism evidence="5 6">
    <name type="scientific">Hyphomicrobium album</name>
    <dbReference type="NCBI Taxonomy" id="2665159"/>
    <lineage>
        <taxon>Bacteria</taxon>
        <taxon>Pseudomonadati</taxon>
        <taxon>Pseudomonadota</taxon>
        <taxon>Alphaproteobacteria</taxon>
        <taxon>Hyphomicrobiales</taxon>
        <taxon>Hyphomicrobiaceae</taxon>
        <taxon>Hyphomicrobium</taxon>
    </lineage>
</organism>
<dbReference type="Proteomes" id="UP000440694">
    <property type="component" value="Unassembled WGS sequence"/>
</dbReference>
<evidence type="ECO:0000313" key="6">
    <source>
        <dbReference type="Proteomes" id="UP000440694"/>
    </source>
</evidence>
<protein>
    <submittedName>
        <fullName evidence="5">TonB-dependent outer membrane receptor</fullName>
    </submittedName>
</protein>
<dbReference type="Pfam" id="PF07660">
    <property type="entry name" value="STN"/>
    <property type="match status" value="1"/>
</dbReference>
<dbReference type="SMART" id="SM00965">
    <property type="entry name" value="STN"/>
    <property type="match status" value="1"/>
</dbReference>
<dbReference type="SUPFAM" id="SSF74653">
    <property type="entry name" value="TolA/TonB C-terminal domain"/>
    <property type="match status" value="1"/>
</dbReference>
<comment type="caution">
    <text evidence="5">The sequence shown here is derived from an EMBL/GenBank/DDBJ whole genome shotgun (WGS) entry which is preliminary data.</text>
</comment>
<evidence type="ECO:0000256" key="2">
    <source>
        <dbReference type="ARBA" id="ARBA00023136"/>
    </source>
</evidence>
<keyword evidence="5" id="KW-0675">Receptor</keyword>
<dbReference type="InterPro" id="IPR011662">
    <property type="entry name" value="Secretin/TonB_short_N"/>
</dbReference>
<feature type="domain" description="Secretin/TonB short N-terminal" evidence="4">
    <location>
        <begin position="55"/>
        <end position="106"/>
    </location>
</feature>
<sequence length="224" mass="23434">MPARPRCAGRRLTALLVVSMHVPSIAVGHEPNLPFDIPAQPLEAALEAYGNATGRDALYKSDLTSGRRSTAVRGTLPPEAALLALLKGTGLVVSHSTSASFVLLPAPARLTASPPAGVGEFYGNLQTTLQNALCADDAARPGTYRVALRLWIDAAGDIANFERLGTTGTKRIDSAIDRNLRGLRVGSPPPSDLKQPTTVVVLPRAPGVTMGCESLVQRAAKAGR</sequence>
<keyword evidence="1" id="KW-0813">Transport</keyword>
<gene>
    <name evidence="5" type="ORF">GIW81_00215</name>
</gene>
<dbReference type="AlphaFoldDB" id="A0A6I3KG13"/>
<evidence type="ECO:0000256" key="1">
    <source>
        <dbReference type="ARBA" id="ARBA00022448"/>
    </source>
</evidence>
<keyword evidence="6" id="KW-1185">Reference proteome</keyword>